<keyword evidence="3" id="KW-1185">Reference proteome</keyword>
<name>A0AAE0Z8R9_9GAST</name>
<sequence length="158" mass="17910">MATVLLLLLSWGSRGDVWRSWPTNQFLVLPSPLHPLFLQYFPGFTSLVRPLASRHLRGQDTLHRKSTCSFVGAVFSGLSRGSYASEWSRWTGCIHRHVEIAASCAPIILHVLRDRLYPQTCGDRCELCSDHPTCSKGQAVSTDMWRSLRVVLRSSYMF</sequence>
<proteinExistence type="predicted"/>
<dbReference type="EMBL" id="JAWDGP010004369">
    <property type="protein sequence ID" value="KAK3764868.1"/>
    <property type="molecule type" value="Genomic_DNA"/>
</dbReference>
<comment type="caution">
    <text evidence="2">The sequence shown here is derived from an EMBL/GenBank/DDBJ whole genome shotgun (WGS) entry which is preliminary data.</text>
</comment>
<protein>
    <recommendedName>
        <fullName evidence="4">Secreted protein</fullName>
    </recommendedName>
</protein>
<evidence type="ECO:0000256" key="1">
    <source>
        <dbReference type="SAM" id="SignalP"/>
    </source>
</evidence>
<dbReference type="AlphaFoldDB" id="A0AAE0Z8R9"/>
<organism evidence="2 3">
    <name type="scientific">Elysia crispata</name>
    <name type="common">lettuce slug</name>
    <dbReference type="NCBI Taxonomy" id="231223"/>
    <lineage>
        <taxon>Eukaryota</taxon>
        <taxon>Metazoa</taxon>
        <taxon>Spiralia</taxon>
        <taxon>Lophotrochozoa</taxon>
        <taxon>Mollusca</taxon>
        <taxon>Gastropoda</taxon>
        <taxon>Heterobranchia</taxon>
        <taxon>Euthyneura</taxon>
        <taxon>Panpulmonata</taxon>
        <taxon>Sacoglossa</taxon>
        <taxon>Placobranchoidea</taxon>
        <taxon>Plakobranchidae</taxon>
        <taxon>Elysia</taxon>
    </lineage>
</organism>
<accession>A0AAE0Z8R9</accession>
<feature type="signal peptide" evidence="1">
    <location>
        <begin position="1"/>
        <end position="15"/>
    </location>
</feature>
<evidence type="ECO:0008006" key="4">
    <source>
        <dbReference type="Google" id="ProtNLM"/>
    </source>
</evidence>
<evidence type="ECO:0000313" key="3">
    <source>
        <dbReference type="Proteomes" id="UP001283361"/>
    </source>
</evidence>
<reference evidence="2" key="1">
    <citation type="journal article" date="2023" name="G3 (Bethesda)">
        <title>A reference genome for the long-term kleptoplast-retaining sea slug Elysia crispata morphotype clarki.</title>
        <authorList>
            <person name="Eastman K.E."/>
            <person name="Pendleton A.L."/>
            <person name="Shaikh M.A."/>
            <person name="Suttiyut T."/>
            <person name="Ogas R."/>
            <person name="Tomko P."/>
            <person name="Gavelis G."/>
            <person name="Widhalm J.R."/>
            <person name="Wisecaver J.H."/>
        </authorList>
    </citation>
    <scope>NUCLEOTIDE SEQUENCE</scope>
    <source>
        <strain evidence="2">ECLA1</strain>
    </source>
</reference>
<keyword evidence="1" id="KW-0732">Signal</keyword>
<feature type="chain" id="PRO_5042010114" description="Secreted protein" evidence="1">
    <location>
        <begin position="16"/>
        <end position="158"/>
    </location>
</feature>
<gene>
    <name evidence="2" type="ORF">RRG08_014822</name>
</gene>
<dbReference type="Proteomes" id="UP001283361">
    <property type="component" value="Unassembled WGS sequence"/>
</dbReference>
<evidence type="ECO:0000313" key="2">
    <source>
        <dbReference type="EMBL" id="KAK3764868.1"/>
    </source>
</evidence>